<evidence type="ECO:0000313" key="7">
    <source>
        <dbReference type="Proteomes" id="UP000178249"/>
    </source>
</evidence>
<reference evidence="6 7" key="1">
    <citation type="journal article" date="2016" name="Nat. Commun.">
        <title>Thousands of microbial genomes shed light on interconnected biogeochemical processes in an aquifer system.</title>
        <authorList>
            <person name="Anantharaman K."/>
            <person name="Brown C.T."/>
            <person name="Hug L.A."/>
            <person name="Sharon I."/>
            <person name="Castelle C.J."/>
            <person name="Probst A.J."/>
            <person name="Thomas B.C."/>
            <person name="Singh A."/>
            <person name="Wilkins M.J."/>
            <person name="Karaoz U."/>
            <person name="Brodie E.L."/>
            <person name="Williams K.H."/>
            <person name="Hubbard S.S."/>
            <person name="Banfield J.F."/>
        </authorList>
    </citation>
    <scope>NUCLEOTIDE SEQUENCE [LARGE SCALE GENOMIC DNA]</scope>
</reference>
<dbReference type="GO" id="GO:0005886">
    <property type="term" value="C:plasma membrane"/>
    <property type="evidence" value="ECO:0007669"/>
    <property type="project" value="UniProtKB-SubCell"/>
</dbReference>
<keyword evidence="5" id="KW-0520">NAD</keyword>
<dbReference type="HAMAP" id="MF_01456">
    <property type="entry name" value="NDH1_NuoK"/>
    <property type="match status" value="1"/>
</dbReference>
<evidence type="ECO:0000256" key="2">
    <source>
        <dbReference type="ARBA" id="ARBA00022692"/>
    </source>
</evidence>
<comment type="similarity">
    <text evidence="5">Belongs to the complex I subunit 4L family.</text>
</comment>
<dbReference type="AlphaFoldDB" id="A0A1F6C5Q6"/>
<keyword evidence="2 5" id="KW-0812">Transmembrane</keyword>
<dbReference type="GO" id="GO:0050136">
    <property type="term" value="F:NADH dehydrogenase (quinone) (non-electrogenic) activity"/>
    <property type="evidence" value="ECO:0007669"/>
    <property type="project" value="UniProtKB-UniRule"/>
</dbReference>
<dbReference type="GO" id="GO:0042773">
    <property type="term" value="P:ATP synthesis coupled electron transport"/>
    <property type="evidence" value="ECO:0007669"/>
    <property type="project" value="InterPro"/>
</dbReference>
<sequence length="96" mass="10884">MNPYLLLSLILFTLGVWGVLRESSLLKIFMAIEVMLASISLFVLSLAQDATGKSDVFVMFVWLISVAEISIVLALFILMFKKMKTVDVNELKKLKW</sequence>
<keyword evidence="5" id="KW-0813">Transport</keyword>
<keyword evidence="4 5" id="KW-0472">Membrane</keyword>
<comment type="function">
    <text evidence="5">NDH-1 shuttles electrons from NADH, via FMN and iron-sulfur (Fe-S) centers, to quinones in the respiratory chain. The immediate electron acceptor for the enzyme in this species is believed to be ubiquinone. Couples the redox reaction to proton translocation (for every two electrons transferred, four hydrogen ions are translocated across the cytoplasmic membrane), and thus conserves the redox energy in a proton gradient.</text>
</comment>
<keyword evidence="5" id="KW-1278">Translocase</keyword>
<comment type="subcellular location">
    <subcellularLocation>
        <location evidence="5">Cell membrane</location>
        <topology evidence="5">Multi-pass membrane protein</topology>
    </subcellularLocation>
    <subcellularLocation>
        <location evidence="1">Membrane</location>
        <topology evidence="1">Multi-pass membrane protein</topology>
    </subcellularLocation>
</comment>
<comment type="caution">
    <text evidence="5">Lacks conserved residue(s) required for the propagation of feature annotation.</text>
</comment>
<evidence type="ECO:0000313" key="6">
    <source>
        <dbReference type="EMBL" id="OGG44486.1"/>
    </source>
</evidence>
<protein>
    <recommendedName>
        <fullName evidence="5">NADH-quinone oxidoreductase subunit K</fullName>
        <ecNumber evidence="5">7.1.1.-</ecNumber>
    </recommendedName>
    <alternativeName>
        <fullName evidence="5">NADH dehydrogenase I subunit K</fullName>
    </alternativeName>
    <alternativeName>
        <fullName evidence="5">NDH-1 subunit K</fullName>
    </alternativeName>
</protein>
<evidence type="ECO:0000256" key="5">
    <source>
        <dbReference type="HAMAP-Rule" id="MF_01456"/>
    </source>
</evidence>
<keyword evidence="5" id="KW-0830">Ubiquinone</keyword>
<accession>A0A1F6C5Q6</accession>
<comment type="catalytic activity">
    <reaction evidence="5">
        <text>a quinone + NADH + 5 H(+)(in) = a quinol + NAD(+) + 4 H(+)(out)</text>
        <dbReference type="Rhea" id="RHEA:57888"/>
        <dbReference type="ChEBI" id="CHEBI:15378"/>
        <dbReference type="ChEBI" id="CHEBI:24646"/>
        <dbReference type="ChEBI" id="CHEBI:57540"/>
        <dbReference type="ChEBI" id="CHEBI:57945"/>
        <dbReference type="ChEBI" id="CHEBI:132124"/>
    </reaction>
</comment>
<keyword evidence="5" id="KW-1003">Cell membrane</keyword>
<keyword evidence="3 5" id="KW-1133">Transmembrane helix</keyword>
<dbReference type="EC" id="7.1.1.-" evidence="5"/>
<dbReference type="Gene3D" id="1.10.287.3510">
    <property type="match status" value="1"/>
</dbReference>
<evidence type="ECO:0000256" key="4">
    <source>
        <dbReference type="ARBA" id="ARBA00023136"/>
    </source>
</evidence>
<evidence type="ECO:0000256" key="3">
    <source>
        <dbReference type="ARBA" id="ARBA00022989"/>
    </source>
</evidence>
<name>A0A1F6C5Q6_9BACT</name>
<gene>
    <name evidence="5" type="primary">nuoK</name>
    <name evidence="6" type="ORF">A2841_00195</name>
</gene>
<feature type="transmembrane region" description="Helical" evidence="5">
    <location>
        <begin position="28"/>
        <end position="47"/>
    </location>
</feature>
<dbReference type="InterPro" id="IPR039428">
    <property type="entry name" value="NUOK/Mnh_C1-like"/>
</dbReference>
<dbReference type="NCBIfam" id="NF004320">
    <property type="entry name" value="PRK05715.1-2"/>
    <property type="match status" value="1"/>
</dbReference>
<evidence type="ECO:0000256" key="1">
    <source>
        <dbReference type="ARBA" id="ARBA00004141"/>
    </source>
</evidence>
<proteinExistence type="inferred from homology"/>
<dbReference type="Pfam" id="PF00420">
    <property type="entry name" value="Oxidored_q2"/>
    <property type="match status" value="1"/>
</dbReference>
<dbReference type="EMBL" id="MFKP01000008">
    <property type="protein sequence ID" value="OGG44486.1"/>
    <property type="molecule type" value="Genomic_DNA"/>
</dbReference>
<organism evidence="6 7">
    <name type="scientific">Candidatus Kaiserbacteria bacterium RIFCSPHIGHO2_01_FULL_48_10</name>
    <dbReference type="NCBI Taxonomy" id="1798476"/>
    <lineage>
        <taxon>Bacteria</taxon>
        <taxon>Candidatus Kaiseribacteriota</taxon>
    </lineage>
</organism>
<comment type="subunit">
    <text evidence="5">NDH-1 is composed of 14 different subunits. Subunits NuoA, H, J, K, L, M, N constitute the membrane sector of the complex.</text>
</comment>
<dbReference type="Proteomes" id="UP000178249">
    <property type="component" value="Unassembled WGS sequence"/>
</dbReference>
<keyword evidence="5" id="KW-0874">Quinone</keyword>
<dbReference type="InterPro" id="IPR001133">
    <property type="entry name" value="NADH_UbQ_OxRdtase_chain4L/K"/>
</dbReference>
<dbReference type="GO" id="GO:0048038">
    <property type="term" value="F:quinone binding"/>
    <property type="evidence" value="ECO:0007669"/>
    <property type="project" value="UniProtKB-KW"/>
</dbReference>
<feature type="transmembrane region" description="Helical" evidence="5">
    <location>
        <begin position="59"/>
        <end position="80"/>
    </location>
</feature>
<comment type="caution">
    <text evidence="6">The sequence shown here is derived from an EMBL/GenBank/DDBJ whole genome shotgun (WGS) entry which is preliminary data.</text>
</comment>